<dbReference type="InterPro" id="IPR038528">
    <property type="entry name" value="TEL2_C_sf"/>
</dbReference>
<feature type="region of interest" description="Disordered" evidence="2">
    <location>
        <begin position="1"/>
        <end position="24"/>
    </location>
</feature>
<reference evidence="6" key="3">
    <citation type="submission" date="2025-04" db="UniProtKB">
        <authorList>
            <consortium name="RefSeq"/>
        </authorList>
    </citation>
    <scope>IDENTIFICATION</scope>
    <source>
        <strain evidence="6">CBS 781.70</strain>
    </source>
</reference>
<accession>A0A6G1FVA3</accession>
<dbReference type="InterPro" id="IPR019337">
    <property type="entry name" value="Telomere_length_regulation_dom"/>
</dbReference>
<dbReference type="Proteomes" id="UP000504638">
    <property type="component" value="Unplaced"/>
</dbReference>
<sequence>MGKIEVLEDLPIHPKPEEQGEPKGKLSLDGIIATLSNQPSADELRGILEGLRDGPNLSFIKEVPNSSNTRLVSTLLSHTISNFWDLLAEEKTYSYEKRLFVEFFRSITGLGAIVASLKTNCAKGKNVLLQMHKTILAHLKDERTRKALWREYVQLLGSGRIPSAVAEAEDLLREGGLESQGSWLGDGREYSRWLSRRIATFTGTESRGDEYIAAGQLWTKAQSLGYSDLLTDSLFRHILFTSGKDGSSVEAFVRALPKVDQRKFLQTTVTWLSRLFPYTLSSKEEDIFRAISLASSILQRVVRDDDSLKDHVVDMVTKSLNSRQIFTVVTLRTLLLLLSKDNERMQTLLQQSQEQFGDKLYIKHAPILHQEQLAQAELICAGYIHRSQKTALFALGRSSAHINGISNRLASTSQKARWLGMVVGMAISKLIDKPENKMDFDDDELKSAEAKKYYSLLEVKDSVAPLEQVNDYLKHSKPAIAPSPRAAKPEKSTQKPVTRRLEPGSSPKPLRERLIGGSSPQLIKLFDSPDTPHITPYAKADSDPDEPEPDPTLVNREKPRPPVYIRNLIAGLNDSENYDRHKLMLESAEGLIRRKANFGAELKDRTEELLSVLIGMQDHFDLDNFSELRQKAVVAMTVAEPSRSAQWLARSFFEGDYSISQRLTILSAMGLGALELSGLKHDGSTSNAGPSRQAKFADDKSIPKGVRKALASSSRPLNMAVSAVERQIIEPFALKAADEVSGPDSLKVRTFSSKTLAKRQRPKPKVNDFAKVVAEDFFFPLTARWWGHIQAFGQKDIRFSPMILPIFLQTLALMVEAAGPSNVSLPQITSELWDILLSLRASAMNEMVVLEAVLFSILVLLEANQDHRRLVSSHPKELVETSQWAKDILDKVENGELQGEKVGMLAAGVYVKAQEIVKEFQTELFGNMIDF</sequence>
<dbReference type="GO" id="GO:0051083">
    <property type="term" value="P:'de novo' cotranslational protein folding"/>
    <property type="evidence" value="ECO:0007669"/>
    <property type="project" value="TreeGrafter"/>
</dbReference>
<dbReference type="OrthoDB" id="10258062at2759"/>
<feature type="compositionally biased region" description="Basic and acidic residues" evidence="2">
    <location>
        <begin position="10"/>
        <end position="24"/>
    </location>
</feature>
<evidence type="ECO:0000256" key="2">
    <source>
        <dbReference type="SAM" id="MobiDB-lite"/>
    </source>
</evidence>
<protein>
    <recommendedName>
        <fullName evidence="3">Telomere length regulation protein conserved domain-containing protein</fullName>
    </recommendedName>
</protein>
<dbReference type="RefSeq" id="XP_033531291.1">
    <property type="nucleotide sequence ID" value="XM_033676686.1"/>
</dbReference>
<feature type="region of interest" description="Disordered" evidence="2">
    <location>
        <begin position="477"/>
        <end position="558"/>
    </location>
</feature>
<dbReference type="GO" id="GO:0005829">
    <property type="term" value="C:cytosol"/>
    <property type="evidence" value="ECO:0007669"/>
    <property type="project" value="TreeGrafter"/>
</dbReference>
<dbReference type="PANTHER" id="PTHR15830:SF10">
    <property type="entry name" value="TELOMERE LENGTH REGULATION PROTEIN TEL2 HOMOLOG"/>
    <property type="match status" value="1"/>
</dbReference>
<dbReference type="GO" id="GO:0042162">
    <property type="term" value="F:telomeric DNA binding"/>
    <property type="evidence" value="ECO:0007669"/>
    <property type="project" value="TreeGrafter"/>
</dbReference>
<evidence type="ECO:0000259" key="3">
    <source>
        <dbReference type="Pfam" id="PF10193"/>
    </source>
</evidence>
<feature type="domain" description="Telomere length regulation protein conserved" evidence="3">
    <location>
        <begin position="562"/>
        <end position="673"/>
    </location>
</feature>
<dbReference type="Gene3D" id="1.25.40.720">
    <property type="entry name" value="Telomere length regulation protein 2, C-terminal domain"/>
    <property type="match status" value="2"/>
</dbReference>
<dbReference type="PANTHER" id="PTHR15830">
    <property type="entry name" value="TELOMERE LENGTH REGULATION PROTEIN TEL2 FAMILY MEMBER"/>
    <property type="match status" value="1"/>
</dbReference>
<proteinExistence type="inferred from homology"/>
<dbReference type="InterPro" id="IPR051970">
    <property type="entry name" value="TEL2_Regulation"/>
</dbReference>
<evidence type="ECO:0000313" key="6">
    <source>
        <dbReference type="RefSeq" id="XP_033531291.1"/>
    </source>
</evidence>
<evidence type="ECO:0000313" key="5">
    <source>
        <dbReference type="Proteomes" id="UP000504638"/>
    </source>
</evidence>
<dbReference type="AlphaFoldDB" id="A0A6G1FVA3"/>
<reference evidence="4 6" key="1">
    <citation type="submission" date="2020-01" db="EMBL/GenBank/DDBJ databases">
        <authorList>
            <consortium name="DOE Joint Genome Institute"/>
            <person name="Haridas S."/>
            <person name="Albert R."/>
            <person name="Binder M."/>
            <person name="Bloem J."/>
            <person name="Labutti K."/>
            <person name="Salamov A."/>
            <person name="Andreopoulos B."/>
            <person name="Baker S.E."/>
            <person name="Barry K."/>
            <person name="Bills G."/>
            <person name="Bluhm B.H."/>
            <person name="Cannon C."/>
            <person name="Castanera R."/>
            <person name="Culley D.E."/>
            <person name="Daum C."/>
            <person name="Ezra D."/>
            <person name="Gonzalez J.B."/>
            <person name="Henrissat B."/>
            <person name="Kuo A."/>
            <person name="Liang C."/>
            <person name="Lipzen A."/>
            <person name="Lutzoni F."/>
            <person name="Magnuson J."/>
            <person name="Mondo S."/>
            <person name="Nolan M."/>
            <person name="Ohm R."/>
            <person name="Pangilinan J."/>
            <person name="Park H.-J."/>
            <person name="Ramirez L."/>
            <person name="Alfaro M."/>
            <person name="Sun H."/>
            <person name="Tritt A."/>
            <person name="Yoshinaga Y."/>
            <person name="Zwiers L.-H."/>
            <person name="Turgeon B.G."/>
            <person name="Goodwin S.B."/>
            <person name="Spatafora J.W."/>
            <person name="Crous P.W."/>
            <person name="Grigoriev I.V."/>
        </authorList>
    </citation>
    <scope>NUCLEOTIDE SEQUENCE</scope>
    <source>
        <strain evidence="4 6">CBS 781.70</strain>
    </source>
</reference>
<dbReference type="Pfam" id="PF10193">
    <property type="entry name" value="Telomere_reg-2"/>
    <property type="match status" value="1"/>
</dbReference>
<reference evidence="6" key="2">
    <citation type="submission" date="2020-04" db="EMBL/GenBank/DDBJ databases">
        <authorList>
            <consortium name="NCBI Genome Project"/>
        </authorList>
    </citation>
    <scope>NUCLEOTIDE SEQUENCE</scope>
    <source>
        <strain evidence="6">CBS 781.70</strain>
    </source>
</reference>
<name>A0A6G1FVA3_9PEZI</name>
<dbReference type="GO" id="GO:0051879">
    <property type="term" value="F:Hsp90 protein binding"/>
    <property type="evidence" value="ECO:0007669"/>
    <property type="project" value="TreeGrafter"/>
</dbReference>
<gene>
    <name evidence="4 6" type="ORF">P152DRAFT_403044</name>
</gene>
<dbReference type="EMBL" id="ML975171">
    <property type="protein sequence ID" value="KAF1809660.1"/>
    <property type="molecule type" value="Genomic_DNA"/>
</dbReference>
<comment type="similarity">
    <text evidence="1">Belongs to the TEL2 family.</text>
</comment>
<keyword evidence="5" id="KW-1185">Reference proteome</keyword>
<evidence type="ECO:0000313" key="4">
    <source>
        <dbReference type="EMBL" id="KAF1809660.1"/>
    </source>
</evidence>
<organism evidence="4">
    <name type="scientific">Eremomyces bilateralis CBS 781.70</name>
    <dbReference type="NCBI Taxonomy" id="1392243"/>
    <lineage>
        <taxon>Eukaryota</taxon>
        <taxon>Fungi</taxon>
        <taxon>Dikarya</taxon>
        <taxon>Ascomycota</taxon>
        <taxon>Pezizomycotina</taxon>
        <taxon>Dothideomycetes</taxon>
        <taxon>Dothideomycetes incertae sedis</taxon>
        <taxon>Eremomycetales</taxon>
        <taxon>Eremomycetaceae</taxon>
        <taxon>Eremomyces</taxon>
    </lineage>
</organism>
<evidence type="ECO:0000256" key="1">
    <source>
        <dbReference type="ARBA" id="ARBA00006133"/>
    </source>
</evidence>
<dbReference type="GeneID" id="54417256"/>